<evidence type="ECO:0000313" key="1">
    <source>
        <dbReference type="EMBL" id="JAD65245.1"/>
    </source>
</evidence>
<accession>A0A0A9BVQ2</accession>
<name>A0A0A9BVQ2_ARUDO</name>
<reference evidence="1" key="1">
    <citation type="submission" date="2014-09" db="EMBL/GenBank/DDBJ databases">
        <authorList>
            <person name="Magalhaes I.L.F."/>
            <person name="Oliveira U."/>
            <person name="Santos F.R."/>
            <person name="Vidigal T.H.D.A."/>
            <person name="Brescovit A.D."/>
            <person name="Santos A.J."/>
        </authorList>
    </citation>
    <scope>NUCLEOTIDE SEQUENCE</scope>
    <source>
        <tissue evidence="1">Shoot tissue taken approximately 20 cm above the soil surface</tissue>
    </source>
</reference>
<dbReference type="AlphaFoldDB" id="A0A0A9BVQ2"/>
<protein>
    <submittedName>
        <fullName evidence="1">SYMRK</fullName>
    </submittedName>
</protein>
<sequence length="29" mass="3148">MAIISLDLFRHLCLLSITCGNCQLIATPS</sequence>
<reference evidence="1" key="2">
    <citation type="journal article" date="2015" name="Data Brief">
        <title>Shoot transcriptome of the giant reed, Arundo donax.</title>
        <authorList>
            <person name="Barrero R.A."/>
            <person name="Guerrero F.D."/>
            <person name="Moolhuijzen P."/>
            <person name="Goolsby J.A."/>
            <person name="Tidwell J."/>
            <person name="Bellgard S.E."/>
            <person name="Bellgard M.I."/>
        </authorList>
    </citation>
    <scope>NUCLEOTIDE SEQUENCE</scope>
    <source>
        <tissue evidence="1">Shoot tissue taken approximately 20 cm above the soil surface</tissue>
    </source>
</reference>
<organism evidence="1">
    <name type="scientific">Arundo donax</name>
    <name type="common">Giant reed</name>
    <name type="synonym">Donax arundinaceus</name>
    <dbReference type="NCBI Taxonomy" id="35708"/>
    <lineage>
        <taxon>Eukaryota</taxon>
        <taxon>Viridiplantae</taxon>
        <taxon>Streptophyta</taxon>
        <taxon>Embryophyta</taxon>
        <taxon>Tracheophyta</taxon>
        <taxon>Spermatophyta</taxon>
        <taxon>Magnoliopsida</taxon>
        <taxon>Liliopsida</taxon>
        <taxon>Poales</taxon>
        <taxon>Poaceae</taxon>
        <taxon>PACMAD clade</taxon>
        <taxon>Arundinoideae</taxon>
        <taxon>Arundineae</taxon>
        <taxon>Arundo</taxon>
    </lineage>
</organism>
<dbReference type="EMBL" id="GBRH01232650">
    <property type="protein sequence ID" value="JAD65245.1"/>
    <property type="molecule type" value="Transcribed_RNA"/>
</dbReference>
<proteinExistence type="predicted"/>